<feature type="binding site" evidence="16">
    <location>
        <position position="259"/>
    </location>
    <ligand>
        <name>Zn(2+)</name>
        <dbReference type="ChEBI" id="CHEBI:29105"/>
    </ligand>
</feature>
<dbReference type="PANTHER" id="PTHR24006">
    <property type="entry name" value="UBIQUITIN CARBOXYL-TERMINAL HYDROLASE"/>
    <property type="match status" value="1"/>
</dbReference>
<dbReference type="InterPro" id="IPR018200">
    <property type="entry name" value="USP_CS"/>
</dbReference>
<dbReference type="PROSITE" id="PS50030">
    <property type="entry name" value="UBA"/>
    <property type="match status" value="2"/>
</dbReference>
<dbReference type="InterPro" id="IPR028889">
    <property type="entry name" value="USP"/>
</dbReference>
<evidence type="ECO:0000256" key="13">
    <source>
        <dbReference type="ARBA" id="ARBA00029877"/>
    </source>
</evidence>
<keyword evidence="11" id="KW-0788">Thiol protease</keyword>
<dbReference type="GO" id="GO:0005634">
    <property type="term" value="C:nucleus"/>
    <property type="evidence" value="ECO:0007669"/>
    <property type="project" value="TreeGrafter"/>
</dbReference>
<evidence type="ECO:0000256" key="12">
    <source>
        <dbReference type="ARBA" id="ARBA00022833"/>
    </source>
</evidence>
<evidence type="ECO:0000256" key="4">
    <source>
        <dbReference type="ARBA" id="ARBA00014611"/>
    </source>
</evidence>
<dbReference type="PROSITE" id="PS00972">
    <property type="entry name" value="USP_1"/>
    <property type="match status" value="1"/>
</dbReference>
<dbReference type="EMBL" id="PJQL01002080">
    <property type="protein sequence ID" value="RCH85514.1"/>
    <property type="molecule type" value="Genomic_DNA"/>
</dbReference>
<dbReference type="STRING" id="86630.A0A367J6D2"/>
<evidence type="ECO:0000256" key="16">
    <source>
        <dbReference type="PIRSR" id="PIRSR016308-3"/>
    </source>
</evidence>
<evidence type="ECO:0000256" key="10">
    <source>
        <dbReference type="ARBA" id="ARBA00022801"/>
    </source>
</evidence>
<dbReference type="Gene3D" id="3.30.40.10">
    <property type="entry name" value="Zinc/RING finger domain, C3HC4 (zinc finger)"/>
    <property type="match status" value="2"/>
</dbReference>
<keyword evidence="5" id="KW-0645">Protease</keyword>
<evidence type="ECO:0000256" key="6">
    <source>
        <dbReference type="ARBA" id="ARBA00022723"/>
    </source>
</evidence>
<dbReference type="Proteomes" id="UP000252139">
    <property type="component" value="Unassembled WGS sequence"/>
</dbReference>
<evidence type="ECO:0000256" key="7">
    <source>
        <dbReference type="ARBA" id="ARBA00022737"/>
    </source>
</evidence>
<dbReference type="InterPro" id="IPR001607">
    <property type="entry name" value="Znf_UBP"/>
</dbReference>
<dbReference type="Pfam" id="PF02148">
    <property type="entry name" value="zf-UBP"/>
    <property type="match status" value="1"/>
</dbReference>
<feature type="domain" description="UBP-type" evidence="21">
    <location>
        <begin position="216"/>
        <end position="330"/>
    </location>
</feature>
<dbReference type="SMART" id="SM00165">
    <property type="entry name" value="UBA"/>
    <property type="match status" value="2"/>
</dbReference>
<dbReference type="AlphaFoldDB" id="A0A367J6D2"/>
<evidence type="ECO:0000313" key="22">
    <source>
        <dbReference type="EMBL" id="RCH85514.1"/>
    </source>
</evidence>
<dbReference type="Pfam" id="PF00443">
    <property type="entry name" value="UCH"/>
    <property type="match status" value="1"/>
</dbReference>
<dbReference type="InterPro" id="IPR038765">
    <property type="entry name" value="Papain-like_cys_pep_sf"/>
</dbReference>
<keyword evidence="23" id="KW-1185">Reference proteome</keyword>
<feature type="binding site" evidence="16">
    <location>
        <position position="243"/>
    </location>
    <ligand>
        <name>Zn(2+)</name>
        <dbReference type="ChEBI" id="CHEBI:29105"/>
    </ligand>
</feature>
<dbReference type="PROSITE" id="PS50271">
    <property type="entry name" value="ZF_UBP"/>
    <property type="match status" value="1"/>
</dbReference>
<evidence type="ECO:0000256" key="11">
    <source>
        <dbReference type="ARBA" id="ARBA00022807"/>
    </source>
</evidence>
<dbReference type="Pfam" id="PF17807">
    <property type="entry name" value="zf-UBP_var"/>
    <property type="match status" value="1"/>
</dbReference>
<dbReference type="InterPro" id="IPR016652">
    <property type="entry name" value="Ubiquitinyl_hydrolase"/>
</dbReference>
<feature type="domain" description="USP" evidence="20">
    <location>
        <begin position="372"/>
        <end position="731"/>
    </location>
</feature>
<evidence type="ECO:0000259" key="20">
    <source>
        <dbReference type="PROSITE" id="PS50235"/>
    </source>
</evidence>
<keyword evidence="12 16" id="KW-0862">Zinc</keyword>
<dbReference type="Gene3D" id="1.10.8.10">
    <property type="entry name" value="DNA helicase RuvA subunit, C-terminal domain"/>
    <property type="match status" value="2"/>
</dbReference>
<accession>A0A367J6D2</accession>
<dbReference type="InterPro" id="IPR009060">
    <property type="entry name" value="UBA-like_sf"/>
</dbReference>
<keyword evidence="8 17" id="KW-0863">Zinc-finger</keyword>
<dbReference type="CDD" id="cd14385">
    <property type="entry name" value="UBA1_spUBP14_like"/>
    <property type="match status" value="1"/>
</dbReference>
<dbReference type="EC" id="3.4.19.12" evidence="3"/>
<dbReference type="InterPro" id="IPR001394">
    <property type="entry name" value="Peptidase_C19_UCH"/>
</dbReference>
<evidence type="ECO:0000313" key="23">
    <source>
        <dbReference type="Proteomes" id="UP000252139"/>
    </source>
</evidence>
<feature type="non-terminal residue" evidence="22">
    <location>
        <position position="1"/>
    </location>
</feature>
<dbReference type="CDD" id="cd14386">
    <property type="entry name" value="UBA2_UBP5"/>
    <property type="match status" value="1"/>
</dbReference>
<keyword evidence="10" id="KW-0378">Hydrolase</keyword>
<keyword evidence="6 16" id="KW-0479">Metal-binding</keyword>
<evidence type="ECO:0000256" key="2">
    <source>
        <dbReference type="ARBA" id="ARBA00009085"/>
    </source>
</evidence>
<dbReference type="Gene3D" id="1.20.141.10">
    <property type="entry name" value="Chitosanase, subunit A, domain 1"/>
    <property type="match status" value="1"/>
</dbReference>
<feature type="region of interest" description="Disordered" evidence="18">
    <location>
        <begin position="747"/>
        <end position="773"/>
    </location>
</feature>
<comment type="caution">
    <text evidence="22">The sequence shown here is derived from an EMBL/GenBank/DDBJ whole genome shotgun (WGS) entry which is preliminary data.</text>
</comment>
<evidence type="ECO:0000256" key="18">
    <source>
        <dbReference type="SAM" id="MobiDB-lite"/>
    </source>
</evidence>
<proteinExistence type="inferred from homology"/>
<dbReference type="PIRSF" id="PIRSF016308">
    <property type="entry name" value="UBP"/>
    <property type="match status" value="1"/>
</dbReference>
<dbReference type="InterPro" id="IPR013083">
    <property type="entry name" value="Znf_RING/FYVE/PHD"/>
</dbReference>
<evidence type="ECO:0000256" key="1">
    <source>
        <dbReference type="ARBA" id="ARBA00000707"/>
    </source>
</evidence>
<feature type="domain" description="UBA" evidence="19">
    <location>
        <begin position="649"/>
        <end position="690"/>
    </location>
</feature>
<dbReference type="PROSITE" id="PS50235">
    <property type="entry name" value="USP_3"/>
    <property type="match status" value="1"/>
</dbReference>
<dbReference type="GO" id="GO:0006508">
    <property type="term" value="P:proteolysis"/>
    <property type="evidence" value="ECO:0007669"/>
    <property type="project" value="UniProtKB-KW"/>
</dbReference>
<gene>
    <name evidence="22" type="ORF">CU097_006894</name>
</gene>
<dbReference type="GO" id="GO:0016579">
    <property type="term" value="P:protein deubiquitination"/>
    <property type="evidence" value="ECO:0007669"/>
    <property type="project" value="InterPro"/>
</dbReference>
<name>A0A367J6D2_RHIAZ</name>
<dbReference type="Gene3D" id="3.90.70.10">
    <property type="entry name" value="Cysteine proteinases"/>
    <property type="match status" value="1"/>
</dbReference>
<keyword evidence="9" id="KW-0833">Ubl conjugation pathway</keyword>
<protein>
    <recommendedName>
        <fullName evidence="4">Ubiquitin carboxyl-terminal hydrolase 14</fullName>
        <ecNumber evidence="3">3.4.19.12</ecNumber>
    </recommendedName>
    <alternativeName>
        <fullName evidence="13">Deubiquitinating enzyme 14</fullName>
    </alternativeName>
    <alternativeName>
        <fullName evidence="14">Ubiquitin thioesterase 14</fullName>
    </alternativeName>
    <alternativeName>
        <fullName evidence="15">Ubiquitin-specific-processing protease 14</fullName>
    </alternativeName>
</protein>
<dbReference type="Pfam" id="PF22562">
    <property type="entry name" value="UBA_7"/>
    <property type="match status" value="2"/>
</dbReference>
<comment type="catalytic activity">
    <reaction evidence="1">
        <text>Thiol-dependent hydrolysis of ester, thioester, amide, peptide and isopeptide bonds formed by the C-terminal Gly of ubiquitin (a 76-residue protein attached to proteins as an intracellular targeting signal).</text>
        <dbReference type="EC" id="3.4.19.12"/>
    </reaction>
</comment>
<dbReference type="SUPFAM" id="SSF46934">
    <property type="entry name" value="UBA-like"/>
    <property type="match status" value="1"/>
</dbReference>
<dbReference type="InterPro" id="IPR015940">
    <property type="entry name" value="UBA"/>
</dbReference>
<keyword evidence="7" id="KW-0677">Repeat</keyword>
<dbReference type="SUPFAM" id="SSF57850">
    <property type="entry name" value="RING/U-box"/>
    <property type="match status" value="2"/>
</dbReference>
<comment type="similarity">
    <text evidence="2">Belongs to the peptidase C19 family.</text>
</comment>
<sequence>TIIQHGFQYTEPDINIVRLLALTGGRKENETEQAFLTRFLTVRRQLQCCYPDNVWPASATRSEDLQSLVDNFDYNKDLIHQIRLKNFQDGPNGIDVCLTCFNGGCVSEERHHALTHHQLSGHPLAVNIRRIIVNQSKRSDDGIPPQKISKLAIDPSAEEPLYEFQKKLRCYACDGQEASIESTPEVTIKNERHDAVLSALSSAKQSEVKAWEEVITPCEHTLCLSQEAPKRLEQQDLAHCASCDLKENLWLCLVCGNNHAIEHFQQTGHAVNVKMGTITPEGTAGNISDFCHLGIASGLTQKPDIYCYSCDDSRLDHDLATHLANWGINVSDQLKTEKSMTELTLEQNLKFDFSMTTEDGKQLEPKFGPSYTGLKNLGNSCYMASVLQSIFNIESFQDRYNNQLKDHAKTCTNDPASCWHCQLHKLADGILSGRYSQPKTNDDNVQYQDGIAPRMFKDLVGKGHEEFSTMRQQDAFEFFQYLCKTVRQKEHSSNNDPTKLFDFMVEQRLQCGKCKKVRYQKHETSSISVNVPARKLKEGDDEGSSTYEPVDFYECLDTFISEEPVEGYDCPNCREKTTAYRSNKFSTFPEILVINPRRFAFINWVPQKLPVTITFPEGLIQLDKYVGTGQQPGEELLPEESKPNTGGVTFNQSDIDQLMAMGFSENRCKRALVNTGHNGAEVAMNWMFEHMEDPDIDDPLPTDDNQAGNNPSVEQTAMLQDMGFTAAQARKALRETGNDTERALDWLFSHPDDNGQDEPSTSAQEAGGKLISF</sequence>
<evidence type="ECO:0000256" key="15">
    <source>
        <dbReference type="ARBA" id="ARBA00032096"/>
    </source>
</evidence>
<evidence type="ECO:0000256" key="9">
    <source>
        <dbReference type="ARBA" id="ARBA00022786"/>
    </source>
</evidence>
<dbReference type="OrthoDB" id="361536at2759"/>
<evidence type="ECO:0000256" key="14">
    <source>
        <dbReference type="ARBA" id="ARBA00029889"/>
    </source>
</evidence>
<evidence type="ECO:0000259" key="19">
    <source>
        <dbReference type="PROSITE" id="PS50030"/>
    </source>
</evidence>
<dbReference type="GO" id="GO:0008270">
    <property type="term" value="F:zinc ion binding"/>
    <property type="evidence" value="ECO:0007669"/>
    <property type="project" value="UniProtKB-KW"/>
</dbReference>
<reference evidence="22 23" key="1">
    <citation type="journal article" date="2018" name="G3 (Bethesda)">
        <title>Phylogenetic and Phylogenomic Definition of Rhizopus Species.</title>
        <authorList>
            <person name="Gryganskyi A.P."/>
            <person name="Golan J."/>
            <person name="Dolatabadi S."/>
            <person name="Mondo S."/>
            <person name="Robb S."/>
            <person name="Idnurm A."/>
            <person name="Muszewska A."/>
            <person name="Steczkiewicz K."/>
            <person name="Masonjones S."/>
            <person name="Liao H.L."/>
            <person name="Gajdeczka M.T."/>
            <person name="Anike F."/>
            <person name="Vuek A."/>
            <person name="Anishchenko I.M."/>
            <person name="Voigt K."/>
            <person name="de Hoog G.S."/>
            <person name="Smith M.E."/>
            <person name="Heitman J."/>
            <person name="Vilgalys R."/>
            <person name="Stajich J.E."/>
        </authorList>
    </citation>
    <scope>NUCLEOTIDE SEQUENCE [LARGE SCALE GENOMIC DNA]</scope>
    <source>
        <strain evidence="22 23">CBS 357.93</strain>
    </source>
</reference>
<organism evidence="22 23">
    <name type="scientific">Rhizopus azygosporus</name>
    <name type="common">Rhizopus microsporus var. azygosporus</name>
    <dbReference type="NCBI Taxonomy" id="86630"/>
    <lineage>
        <taxon>Eukaryota</taxon>
        <taxon>Fungi</taxon>
        <taxon>Fungi incertae sedis</taxon>
        <taxon>Mucoromycota</taxon>
        <taxon>Mucoromycotina</taxon>
        <taxon>Mucoromycetes</taxon>
        <taxon>Mucorales</taxon>
        <taxon>Mucorineae</taxon>
        <taxon>Rhizopodaceae</taxon>
        <taxon>Rhizopus</taxon>
    </lineage>
</organism>
<dbReference type="SUPFAM" id="SSF54001">
    <property type="entry name" value="Cysteine proteinases"/>
    <property type="match status" value="1"/>
</dbReference>
<dbReference type="CDD" id="cd02658">
    <property type="entry name" value="Peptidase_C19B"/>
    <property type="match status" value="1"/>
</dbReference>
<dbReference type="FunFam" id="1.10.8.10:FF:000086">
    <property type="entry name" value="Ubiquitin carboxyl-terminal hydrolase"/>
    <property type="match status" value="1"/>
</dbReference>
<evidence type="ECO:0000256" key="17">
    <source>
        <dbReference type="PROSITE-ProRule" id="PRU00502"/>
    </source>
</evidence>
<dbReference type="GO" id="GO:0005829">
    <property type="term" value="C:cytosol"/>
    <property type="evidence" value="ECO:0007669"/>
    <property type="project" value="TreeGrafter"/>
</dbReference>
<evidence type="ECO:0000256" key="5">
    <source>
        <dbReference type="ARBA" id="ARBA00022670"/>
    </source>
</evidence>
<dbReference type="InterPro" id="IPR050164">
    <property type="entry name" value="Peptidase_C19"/>
</dbReference>
<evidence type="ECO:0000256" key="8">
    <source>
        <dbReference type="ARBA" id="ARBA00022771"/>
    </source>
</evidence>
<evidence type="ECO:0000259" key="21">
    <source>
        <dbReference type="PROSITE" id="PS50271"/>
    </source>
</evidence>
<feature type="domain" description="UBA" evidence="19">
    <location>
        <begin position="701"/>
        <end position="750"/>
    </location>
</feature>
<dbReference type="GO" id="GO:0004843">
    <property type="term" value="F:cysteine-type deubiquitinase activity"/>
    <property type="evidence" value="ECO:0007669"/>
    <property type="project" value="UniProtKB-EC"/>
</dbReference>
<feature type="binding site" evidence="16">
    <location>
        <position position="240"/>
    </location>
    <ligand>
        <name>Zn(2+)</name>
        <dbReference type="ChEBI" id="CHEBI:29105"/>
    </ligand>
</feature>
<dbReference type="SMART" id="SM00290">
    <property type="entry name" value="ZnF_UBP"/>
    <property type="match status" value="2"/>
</dbReference>
<evidence type="ECO:0000256" key="3">
    <source>
        <dbReference type="ARBA" id="ARBA00012759"/>
    </source>
</evidence>
<dbReference type="InterPro" id="IPR041432">
    <property type="entry name" value="UBP13_Znf-UBP_var"/>
</dbReference>
<dbReference type="PANTHER" id="PTHR24006:SF664">
    <property type="entry name" value="UBIQUITIN CARBOXYL-TERMINAL HYDROLASE"/>
    <property type="match status" value="1"/>
</dbReference>